<organism evidence="11 12">
    <name type="scientific">Vicia faba</name>
    <name type="common">Broad bean</name>
    <name type="synonym">Faba vulgaris</name>
    <dbReference type="NCBI Taxonomy" id="3906"/>
    <lineage>
        <taxon>Eukaryota</taxon>
        <taxon>Viridiplantae</taxon>
        <taxon>Streptophyta</taxon>
        <taxon>Embryophyta</taxon>
        <taxon>Tracheophyta</taxon>
        <taxon>Spermatophyta</taxon>
        <taxon>Magnoliopsida</taxon>
        <taxon>eudicotyledons</taxon>
        <taxon>Gunneridae</taxon>
        <taxon>Pentapetalae</taxon>
        <taxon>rosids</taxon>
        <taxon>fabids</taxon>
        <taxon>Fabales</taxon>
        <taxon>Fabaceae</taxon>
        <taxon>Papilionoideae</taxon>
        <taxon>50 kb inversion clade</taxon>
        <taxon>NPAAA clade</taxon>
        <taxon>Hologalegina</taxon>
        <taxon>IRL clade</taxon>
        <taxon>Fabeae</taxon>
        <taxon>Vicia</taxon>
    </lineage>
</organism>
<dbReference type="Proteomes" id="UP001157006">
    <property type="component" value="Chromosome 4"/>
</dbReference>
<evidence type="ECO:0000256" key="5">
    <source>
        <dbReference type="ARBA" id="ARBA00022737"/>
    </source>
</evidence>
<proteinExistence type="predicted"/>
<keyword evidence="9" id="KW-0325">Glycoprotein</keyword>
<dbReference type="GO" id="GO:0016020">
    <property type="term" value="C:membrane"/>
    <property type="evidence" value="ECO:0007669"/>
    <property type="project" value="UniProtKB-SubCell"/>
</dbReference>
<feature type="compositionally biased region" description="Basic and acidic residues" evidence="10">
    <location>
        <begin position="15"/>
        <end position="27"/>
    </location>
</feature>
<evidence type="ECO:0000256" key="9">
    <source>
        <dbReference type="ARBA" id="ARBA00023180"/>
    </source>
</evidence>
<comment type="subcellular location">
    <subcellularLocation>
        <location evidence="1">Membrane</location>
        <topology evidence="1">Single-pass membrane protein</topology>
    </subcellularLocation>
</comment>
<keyword evidence="7" id="KW-0472">Membrane</keyword>
<keyword evidence="5" id="KW-0677">Repeat</keyword>
<dbReference type="Gene3D" id="3.80.10.10">
    <property type="entry name" value="Ribonuclease Inhibitor"/>
    <property type="match status" value="1"/>
</dbReference>
<evidence type="ECO:0000256" key="2">
    <source>
        <dbReference type="ARBA" id="ARBA00022614"/>
    </source>
</evidence>
<reference evidence="11 12" key="1">
    <citation type="submission" date="2023-01" db="EMBL/GenBank/DDBJ databases">
        <authorList>
            <person name="Kreplak J."/>
        </authorList>
    </citation>
    <scope>NUCLEOTIDE SEQUENCE [LARGE SCALE GENOMIC DNA]</scope>
</reference>
<evidence type="ECO:0000256" key="3">
    <source>
        <dbReference type="ARBA" id="ARBA00022692"/>
    </source>
</evidence>
<feature type="region of interest" description="Disordered" evidence="10">
    <location>
        <begin position="1"/>
        <end position="87"/>
    </location>
</feature>
<keyword evidence="2" id="KW-0433">Leucine-rich repeat</keyword>
<dbReference type="EMBL" id="OX451739">
    <property type="protein sequence ID" value="CAI8608761.1"/>
    <property type="molecule type" value="Genomic_DNA"/>
</dbReference>
<keyword evidence="4" id="KW-0732">Signal</keyword>
<evidence type="ECO:0000256" key="6">
    <source>
        <dbReference type="ARBA" id="ARBA00022989"/>
    </source>
</evidence>
<feature type="compositionally biased region" description="Pro residues" evidence="10">
    <location>
        <begin position="31"/>
        <end position="48"/>
    </location>
</feature>
<dbReference type="SUPFAM" id="SSF52058">
    <property type="entry name" value="L domain-like"/>
    <property type="match status" value="1"/>
</dbReference>
<keyword evidence="3" id="KW-0812">Transmembrane</keyword>
<gene>
    <name evidence="11" type="ORF">VFH_IV101240</name>
</gene>
<dbReference type="InterPro" id="IPR001611">
    <property type="entry name" value="Leu-rich_rpt"/>
</dbReference>
<evidence type="ECO:0000256" key="4">
    <source>
        <dbReference type="ARBA" id="ARBA00022729"/>
    </source>
</evidence>
<evidence type="ECO:0000256" key="10">
    <source>
        <dbReference type="SAM" id="MobiDB-lite"/>
    </source>
</evidence>
<dbReference type="InterPro" id="IPR032675">
    <property type="entry name" value="LRR_dom_sf"/>
</dbReference>
<dbReference type="AlphaFoldDB" id="A0AAV1AEI2"/>
<dbReference type="PANTHER" id="PTHR47986">
    <property type="entry name" value="OSJNBA0070M12.3 PROTEIN"/>
    <property type="match status" value="1"/>
</dbReference>
<dbReference type="InterPro" id="IPR052422">
    <property type="entry name" value="Auxin_Ser/Thr_Kinase"/>
</dbReference>
<evidence type="ECO:0000313" key="12">
    <source>
        <dbReference type="Proteomes" id="UP001157006"/>
    </source>
</evidence>
<evidence type="ECO:0000313" key="11">
    <source>
        <dbReference type="EMBL" id="CAI8608761.1"/>
    </source>
</evidence>
<sequence length="331" mass="36884">MTIPARTSSVPPNIDEQKHDQAHHDSSRPMPYVPTPPVPKQLPVPKPLPANKDTGIVDQSKGGETHTGLRAKKKDTQSSHLPSPSLMHKPSVIPITEMSMAMPYHQSHAPVHFVVPNPQIQPRNATPSVHSTLQSINLPHYYQTSATSSNTTRLSCSEPAPPTTHNHSLIQTLPLFPFTPFHRWESFLRQSLLLQQNTNLKPWSFPSELTQSLNLVELDLGQTNLMGSLPDIFSPLFTLQNLRLVYNNLTGDLPNSVSGIQNLWLNNQQDGFGFTGSLDLLSSMFHSTQVWFQKNKFTGPIPDLTNCTNLFDLQLRDNQLMGVVPPSCSHH</sequence>
<evidence type="ECO:0000256" key="1">
    <source>
        <dbReference type="ARBA" id="ARBA00004167"/>
    </source>
</evidence>
<keyword evidence="12" id="KW-1185">Reference proteome</keyword>
<name>A0AAV1AEI2_VICFA</name>
<evidence type="ECO:0000256" key="7">
    <source>
        <dbReference type="ARBA" id="ARBA00023136"/>
    </source>
</evidence>
<dbReference type="PANTHER" id="PTHR47986:SF10">
    <property type="entry name" value="RECEPTOR-LIKE KINASE TMK4"/>
    <property type="match status" value="1"/>
</dbReference>
<keyword evidence="8" id="KW-0675">Receptor</keyword>
<accession>A0AAV1AEI2</accession>
<feature type="compositionally biased region" description="Polar residues" evidence="10">
    <location>
        <begin position="1"/>
        <end position="11"/>
    </location>
</feature>
<protein>
    <submittedName>
        <fullName evidence="11">Uncharacterized protein</fullName>
    </submittedName>
</protein>
<evidence type="ECO:0000256" key="8">
    <source>
        <dbReference type="ARBA" id="ARBA00023170"/>
    </source>
</evidence>
<dbReference type="Pfam" id="PF00560">
    <property type="entry name" value="LRR_1"/>
    <property type="match status" value="2"/>
</dbReference>
<keyword evidence="6" id="KW-1133">Transmembrane helix</keyword>